<dbReference type="Proteomes" id="UP001195483">
    <property type="component" value="Unassembled WGS sequence"/>
</dbReference>
<evidence type="ECO:0000313" key="2">
    <source>
        <dbReference type="Proteomes" id="UP001195483"/>
    </source>
</evidence>
<reference evidence="1" key="1">
    <citation type="journal article" date="2021" name="Genome Biol. Evol.">
        <title>A High-Quality Reference Genome for a Parasitic Bivalve with Doubly Uniparental Inheritance (Bivalvia: Unionida).</title>
        <authorList>
            <person name="Smith C.H."/>
        </authorList>
    </citation>
    <scope>NUCLEOTIDE SEQUENCE</scope>
    <source>
        <strain evidence="1">CHS0354</strain>
    </source>
</reference>
<gene>
    <name evidence="1" type="ORF">CHS0354_020622</name>
</gene>
<dbReference type="AlphaFoldDB" id="A0AAE0SQZ5"/>
<protein>
    <submittedName>
        <fullName evidence="1">Uncharacterized protein</fullName>
    </submittedName>
</protein>
<reference evidence="1" key="3">
    <citation type="submission" date="2023-05" db="EMBL/GenBank/DDBJ databases">
        <authorList>
            <person name="Smith C.H."/>
        </authorList>
    </citation>
    <scope>NUCLEOTIDE SEQUENCE</scope>
    <source>
        <strain evidence="1">CHS0354</strain>
        <tissue evidence="1">Mantle</tissue>
    </source>
</reference>
<proteinExistence type="predicted"/>
<name>A0AAE0SQZ5_9BIVA</name>
<keyword evidence="2" id="KW-1185">Reference proteome</keyword>
<evidence type="ECO:0000313" key="1">
    <source>
        <dbReference type="EMBL" id="KAK3596201.1"/>
    </source>
</evidence>
<comment type="caution">
    <text evidence="1">The sequence shown here is derived from an EMBL/GenBank/DDBJ whole genome shotgun (WGS) entry which is preliminary data.</text>
</comment>
<reference evidence="1" key="2">
    <citation type="journal article" date="2021" name="Genome Biol. Evol.">
        <title>Developing a high-quality reference genome for a parasitic bivalve with doubly uniparental inheritance (Bivalvia: Unionida).</title>
        <authorList>
            <person name="Smith C.H."/>
        </authorList>
    </citation>
    <scope>NUCLEOTIDE SEQUENCE</scope>
    <source>
        <strain evidence="1">CHS0354</strain>
        <tissue evidence="1">Mantle</tissue>
    </source>
</reference>
<organism evidence="1 2">
    <name type="scientific">Potamilus streckersoni</name>
    <dbReference type="NCBI Taxonomy" id="2493646"/>
    <lineage>
        <taxon>Eukaryota</taxon>
        <taxon>Metazoa</taxon>
        <taxon>Spiralia</taxon>
        <taxon>Lophotrochozoa</taxon>
        <taxon>Mollusca</taxon>
        <taxon>Bivalvia</taxon>
        <taxon>Autobranchia</taxon>
        <taxon>Heteroconchia</taxon>
        <taxon>Palaeoheterodonta</taxon>
        <taxon>Unionida</taxon>
        <taxon>Unionoidea</taxon>
        <taxon>Unionidae</taxon>
        <taxon>Ambleminae</taxon>
        <taxon>Lampsilini</taxon>
        <taxon>Potamilus</taxon>
    </lineage>
</organism>
<sequence length="101" mass="11343">MFSYTSKPDADKAVILSICQFIDDALNIKLLSNEEKAYRGQLVLFRKNGAPTGHKTIDLIPNGEITHQGCNGMQVRGMRRTRLEEMRRQRGNSCDSTISGK</sequence>
<accession>A0AAE0SQZ5</accession>
<dbReference type="EMBL" id="JAEAOA010001255">
    <property type="protein sequence ID" value="KAK3596201.1"/>
    <property type="molecule type" value="Genomic_DNA"/>
</dbReference>